<evidence type="ECO:0000256" key="1">
    <source>
        <dbReference type="ARBA" id="ARBA00004141"/>
    </source>
</evidence>
<feature type="transmembrane region" description="Helical" evidence="6">
    <location>
        <begin position="63"/>
        <end position="84"/>
    </location>
</feature>
<accession>I4AKJ4</accession>
<dbReference type="eggNOG" id="COG3714">
    <property type="taxonomic scope" value="Bacteria"/>
</dbReference>
<gene>
    <name evidence="7" type="ordered locus">Fleli_2096</name>
</gene>
<dbReference type="KEGG" id="fli:Fleli_2096"/>
<evidence type="ECO:0000256" key="3">
    <source>
        <dbReference type="ARBA" id="ARBA00022692"/>
    </source>
</evidence>
<dbReference type="AlphaFoldDB" id="I4AKJ4"/>
<dbReference type="GO" id="GO:0016787">
    <property type="term" value="F:hydrolase activity"/>
    <property type="evidence" value="ECO:0007669"/>
    <property type="project" value="TreeGrafter"/>
</dbReference>
<comment type="subcellular location">
    <subcellularLocation>
        <location evidence="1">Membrane</location>
        <topology evidence="1">Multi-pass membrane protein</topology>
    </subcellularLocation>
</comment>
<evidence type="ECO:0000256" key="6">
    <source>
        <dbReference type="SAM" id="Phobius"/>
    </source>
</evidence>
<evidence type="ECO:0000256" key="4">
    <source>
        <dbReference type="ARBA" id="ARBA00022989"/>
    </source>
</evidence>
<feature type="transmembrane region" description="Helical" evidence="6">
    <location>
        <begin position="125"/>
        <end position="144"/>
    </location>
</feature>
<keyword evidence="8" id="KW-1185">Reference proteome</keyword>
<sequence precursor="true">MKYFQSKYTWLLYVLAFFALLNLYANYQYDFVLELASKPFLIPLLGIYFYLNTREVIQSYKKSLTNFILMALSLAWIGDIFLLFQKENPLFFILGLGSFLISHILYIITFKKSLHNKGLGESKKLLIRAIPFIGSFILMLTFLYKWLDEVMIFAVPIYMLVIITMAFMAMERTGKVLKTSAEYVFFGAFLFMVSDSLLAIDIFVKNLTIPFAPVFVMATYLAAQLLIVYGMIIQIKFSLN</sequence>
<dbReference type="EMBL" id="CP003345">
    <property type="protein sequence ID" value="AFM04479.1"/>
    <property type="molecule type" value="Genomic_DNA"/>
</dbReference>
<keyword evidence="4 6" id="KW-1133">Transmembrane helix</keyword>
<dbReference type="HOGENOM" id="CLU_079086_0_1_10"/>
<keyword evidence="3 6" id="KW-0812">Transmembrane</keyword>
<comment type="similarity">
    <text evidence="2">Belongs to the TMEM86 family.</text>
</comment>
<name>I4AKJ4_BERLS</name>
<organism evidence="7 8">
    <name type="scientific">Bernardetia litoralis (strain ATCC 23117 / DSM 6794 / NBRC 15988 / NCIMB 1366 / Fx l1 / Sio-4)</name>
    <name type="common">Flexibacter litoralis</name>
    <dbReference type="NCBI Taxonomy" id="880071"/>
    <lineage>
        <taxon>Bacteria</taxon>
        <taxon>Pseudomonadati</taxon>
        <taxon>Bacteroidota</taxon>
        <taxon>Cytophagia</taxon>
        <taxon>Cytophagales</taxon>
        <taxon>Bernardetiaceae</taxon>
        <taxon>Bernardetia</taxon>
    </lineage>
</organism>
<feature type="transmembrane region" description="Helical" evidence="6">
    <location>
        <begin position="183"/>
        <end position="204"/>
    </location>
</feature>
<evidence type="ECO:0000256" key="5">
    <source>
        <dbReference type="ARBA" id="ARBA00023136"/>
    </source>
</evidence>
<dbReference type="InterPro" id="IPR012506">
    <property type="entry name" value="TMEM86B-like"/>
</dbReference>
<reference evidence="8" key="1">
    <citation type="submission" date="2012-06" db="EMBL/GenBank/DDBJ databases">
        <title>The complete genome of Flexibacter litoralis DSM 6794.</title>
        <authorList>
            <person name="Lucas S."/>
            <person name="Copeland A."/>
            <person name="Lapidus A."/>
            <person name="Glavina del Rio T."/>
            <person name="Dalin E."/>
            <person name="Tice H."/>
            <person name="Bruce D."/>
            <person name="Goodwin L."/>
            <person name="Pitluck S."/>
            <person name="Peters L."/>
            <person name="Ovchinnikova G."/>
            <person name="Lu M."/>
            <person name="Kyrpides N."/>
            <person name="Mavromatis K."/>
            <person name="Ivanova N."/>
            <person name="Brettin T."/>
            <person name="Detter J.C."/>
            <person name="Han C."/>
            <person name="Larimer F."/>
            <person name="Land M."/>
            <person name="Hauser L."/>
            <person name="Markowitz V."/>
            <person name="Cheng J.-F."/>
            <person name="Hugenholtz P."/>
            <person name="Woyke T."/>
            <person name="Wu D."/>
            <person name="Spring S."/>
            <person name="Lang E."/>
            <person name="Kopitz M."/>
            <person name="Brambilla E."/>
            <person name="Klenk H.-P."/>
            <person name="Eisen J.A."/>
        </authorList>
    </citation>
    <scope>NUCLEOTIDE SEQUENCE [LARGE SCALE GENOMIC DNA]</scope>
    <source>
        <strain evidence="8">ATCC 23117 / DSM 6794 / NBRC 15988 / NCIMB 1366 / Sio-4</strain>
    </source>
</reference>
<dbReference type="OrthoDB" id="5651790at2"/>
<protein>
    <submittedName>
        <fullName evidence="7">Putative membrane protein</fullName>
    </submittedName>
</protein>
<feature type="transmembrane region" description="Helical" evidence="6">
    <location>
        <begin position="31"/>
        <end position="51"/>
    </location>
</feature>
<dbReference type="PANTHER" id="PTHR31885">
    <property type="entry name" value="GH04784P"/>
    <property type="match status" value="1"/>
</dbReference>
<dbReference type="Proteomes" id="UP000006054">
    <property type="component" value="Chromosome"/>
</dbReference>
<feature type="transmembrane region" description="Helical" evidence="6">
    <location>
        <begin position="7"/>
        <end position="25"/>
    </location>
</feature>
<feature type="transmembrane region" description="Helical" evidence="6">
    <location>
        <begin position="90"/>
        <end position="109"/>
    </location>
</feature>
<dbReference type="RefSeq" id="WP_014797926.1">
    <property type="nucleotide sequence ID" value="NC_018018.1"/>
</dbReference>
<evidence type="ECO:0000313" key="7">
    <source>
        <dbReference type="EMBL" id="AFM04479.1"/>
    </source>
</evidence>
<feature type="transmembrane region" description="Helical" evidence="6">
    <location>
        <begin position="150"/>
        <end position="171"/>
    </location>
</feature>
<evidence type="ECO:0000313" key="8">
    <source>
        <dbReference type="Proteomes" id="UP000006054"/>
    </source>
</evidence>
<evidence type="ECO:0000256" key="2">
    <source>
        <dbReference type="ARBA" id="ARBA00007375"/>
    </source>
</evidence>
<dbReference type="GO" id="GO:0016020">
    <property type="term" value="C:membrane"/>
    <property type="evidence" value="ECO:0007669"/>
    <property type="project" value="UniProtKB-SubCell"/>
</dbReference>
<proteinExistence type="inferred from homology"/>
<dbReference type="STRING" id="880071.Fleli_2096"/>
<dbReference type="PANTHER" id="PTHR31885:SF6">
    <property type="entry name" value="GH04784P"/>
    <property type="match status" value="1"/>
</dbReference>
<feature type="transmembrane region" description="Helical" evidence="6">
    <location>
        <begin position="210"/>
        <end position="232"/>
    </location>
</feature>
<dbReference type="Pfam" id="PF07947">
    <property type="entry name" value="YhhN"/>
    <property type="match status" value="1"/>
</dbReference>
<keyword evidence="5 6" id="KW-0472">Membrane</keyword>